<feature type="region of interest" description="Disordered" evidence="1">
    <location>
        <begin position="1"/>
        <end position="55"/>
    </location>
</feature>
<reference evidence="2 3" key="1">
    <citation type="journal article" date="2019" name="Genome Biol. Evol.">
        <title>The Rhododendron genome and chromosomal organization provide insight into shared whole-genome duplications across the heath family (Ericaceae).</title>
        <authorList>
            <person name="Soza V.L."/>
            <person name="Lindsley D."/>
            <person name="Waalkes A."/>
            <person name="Ramage E."/>
            <person name="Patwardhan R.P."/>
            <person name="Burton J.N."/>
            <person name="Adey A."/>
            <person name="Kumar A."/>
            <person name="Qiu R."/>
            <person name="Shendure J."/>
            <person name="Hall B."/>
        </authorList>
    </citation>
    <scope>NUCLEOTIDE SEQUENCE [LARGE SCALE GENOMIC DNA]</scope>
    <source>
        <strain evidence="2">RSF 1966-606</strain>
    </source>
</reference>
<feature type="compositionally biased region" description="Basic and acidic residues" evidence="1">
    <location>
        <begin position="230"/>
        <end position="244"/>
    </location>
</feature>
<feature type="compositionally biased region" description="Basic residues" evidence="1">
    <location>
        <begin position="90"/>
        <end position="109"/>
    </location>
</feature>
<proteinExistence type="predicted"/>
<accession>A0A6A4L8E9</accession>
<protein>
    <submittedName>
        <fullName evidence="2">Uncharacterized protein</fullName>
    </submittedName>
</protein>
<keyword evidence="3" id="KW-1185">Reference proteome</keyword>
<sequence>MSQDQKFQQRWEFRRVDEDCDSSSNDSKASSGGEPLLKNHKLVPDSFFPDTDETTNPLFQQENQLNHGMATPFEFGKADKMDNGASSKKYAAKNKVKRGSAKKSYGKKNKLSLHQPISLDDFKIFTTSVIEELKVARENMFACMRDEMKKLVAVEEASRPKRKRGSRVQKVGRGNSGKNRKDIESAMKTKNGDGGSLERSMKSDRTTDSNNCCEALEKQVNHDQVGTIASKEKEKEKEKVEKLRSSAKKPSYPSNLCEQVVSSPYLTLPTDVSKPQAENRKLDSSCNYAAKNGIGLERAKVLIDASTRRGYFSGIQQAEQFGSFSQTGSQNLSCFDQQSTQTSNMGNGFPVPLHQGLENGYHIPSQAKENVSGEHKILGLKMSGGAIRFSGGSHALSEKFVSSSIRSNMNYKTDGGVVAFGYRDMKDSNPYQH</sequence>
<evidence type="ECO:0000256" key="1">
    <source>
        <dbReference type="SAM" id="MobiDB-lite"/>
    </source>
</evidence>
<feature type="region of interest" description="Disordered" evidence="1">
    <location>
        <begin position="78"/>
        <end position="109"/>
    </location>
</feature>
<feature type="compositionally biased region" description="Basic and acidic residues" evidence="1">
    <location>
        <begin position="7"/>
        <end position="17"/>
    </location>
</feature>
<feature type="non-terminal residue" evidence="2">
    <location>
        <position position="1"/>
    </location>
</feature>
<gene>
    <name evidence="2" type="ORF">C3L33_16039</name>
</gene>
<feature type="compositionally biased region" description="Basic and acidic residues" evidence="1">
    <location>
        <begin position="179"/>
        <end position="191"/>
    </location>
</feature>
<evidence type="ECO:0000313" key="2">
    <source>
        <dbReference type="EMBL" id="KAE9452061.1"/>
    </source>
</evidence>
<feature type="region of interest" description="Disordered" evidence="1">
    <location>
        <begin position="223"/>
        <end position="254"/>
    </location>
</feature>
<dbReference type="EMBL" id="QEFC01002459">
    <property type="protein sequence ID" value="KAE9452061.1"/>
    <property type="molecule type" value="Genomic_DNA"/>
</dbReference>
<feature type="compositionally biased region" description="Low complexity" evidence="1">
    <location>
        <begin position="22"/>
        <end position="31"/>
    </location>
</feature>
<dbReference type="OrthoDB" id="1920267at2759"/>
<name>A0A6A4L8E9_9ERIC</name>
<organism evidence="2 3">
    <name type="scientific">Rhododendron williamsianum</name>
    <dbReference type="NCBI Taxonomy" id="262921"/>
    <lineage>
        <taxon>Eukaryota</taxon>
        <taxon>Viridiplantae</taxon>
        <taxon>Streptophyta</taxon>
        <taxon>Embryophyta</taxon>
        <taxon>Tracheophyta</taxon>
        <taxon>Spermatophyta</taxon>
        <taxon>Magnoliopsida</taxon>
        <taxon>eudicotyledons</taxon>
        <taxon>Gunneridae</taxon>
        <taxon>Pentapetalae</taxon>
        <taxon>asterids</taxon>
        <taxon>Ericales</taxon>
        <taxon>Ericaceae</taxon>
        <taxon>Ericoideae</taxon>
        <taxon>Rhodoreae</taxon>
        <taxon>Rhododendron</taxon>
    </lineage>
</organism>
<dbReference type="Proteomes" id="UP000428333">
    <property type="component" value="Linkage Group LG09"/>
</dbReference>
<evidence type="ECO:0000313" key="3">
    <source>
        <dbReference type="Proteomes" id="UP000428333"/>
    </source>
</evidence>
<feature type="region of interest" description="Disordered" evidence="1">
    <location>
        <begin position="155"/>
        <end position="209"/>
    </location>
</feature>
<comment type="caution">
    <text evidence="2">The sequence shown here is derived from an EMBL/GenBank/DDBJ whole genome shotgun (WGS) entry which is preliminary data.</text>
</comment>
<dbReference type="AlphaFoldDB" id="A0A6A4L8E9"/>